<protein>
    <submittedName>
        <fullName evidence="1">17842_t:CDS:1</fullName>
    </submittedName>
</protein>
<dbReference type="EMBL" id="CAJVQC010008744">
    <property type="protein sequence ID" value="CAG8596136.1"/>
    <property type="molecule type" value="Genomic_DNA"/>
</dbReference>
<evidence type="ECO:0000313" key="1">
    <source>
        <dbReference type="EMBL" id="CAG8596136.1"/>
    </source>
</evidence>
<organism evidence="1 2">
    <name type="scientific">Racocetra persica</name>
    <dbReference type="NCBI Taxonomy" id="160502"/>
    <lineage>
        <taxon>Eukaryota</taxon>
        <taxon>Fungi</taxon>
        <taxon>Fungi incertae sedis</taxon>
        <taxon>Mucoromycota</taxon>
        <taxon>Glomeromycotina</taxon>
        <taxon>Glomeromycetes</taxon>
        <taxon>Diversisporales</taxon>
        <taxon>Gigasporaceae</taxon>
        <taxon>Racocetra</taxon>
    </lineage>
</organism>
<evidence type="ECO:0000313" key="2">
    <source>
        <dbReference type="Proteomes" id="UP000789920"/>
    </source>
</evidence>
<proteinExistence type="predicted"/>
<gene>
    <name evidence="1" type="ORF">RPERSI_LOCUS5735</name>
</gene>
<reference evidence="1" key="1">
    <citation type="submission" date="2021-06" db="EMBL/GenBank/DDBJ databases">
        <authorList>
            <person name="Kallberg Y."/>
            <person name="Tangrot J."/>
            <person name="Rosling A."/>
        </authorList>
    </citation>
    <scope>NUCLEOTIDE SEQUENCE</scope>
    <source>
        <strain evidence="1">MA461A</strain>
    </source>
</reference>
<dbReference type="Proteomes" id="UP000789920">
    <property type="component" value="Unassembled WGS sequence"/>
</dbReference>
<accession>A0ACA9MJK8</accession>
<keyword evidence="2" id="KW-1185">Reference proteome</keyword>
<feature type="non-terminal residue" evidence="1">
    <location>
        <position position="120"/>
    </location>
</feature>
<name>A0ACA9MJK8_9GLOM</name>
<sequence length="120" mass="14003">MPTYYNPNIKSITPTAPFRMLTTPSSKFSTPTLKQPKPAKTDIIFPLSNDSHYVSASNFLKRIENEKVLCLALAIAYFDLIMFFKEECEICYEKSKKALKKKVDYDEQKINEILRKVKEW</sequence>
<comment type="caution">
    <text evidence="1">The sequence shown here is derived from an EMBL/GenBank/DDBJ whole genome shotgun (WGS) entry which is preliminary data.</text>
</comment>